<dbReference type="GO" id="GO:0016301">
    <property type="term" value="F:kinase activity"/>
    <property type="evidence" value="ECO:0007669"/>
    <property type="project" value="UniProtKB-KW"/>
</dbReference>
<dbReference type="Proteomes" id="UP000186309">
    <property type="component" value="Chromosome"/>
</dbReference>
<feature type="compositionally biased region" description="Pro residues" evidence="1">
    <location>
        <begin position="278"/>
        <end position="293"/>
    </location>
</feature>
<dbReference type="STRING" id="1387353.BSF38_04101"/>
<dbReference type="Gene3D" id="3.40.50.300">
    <property type="entry name" value="P-loop containing nucleotide triphosphate hydrolases"/>
    <property type="match status" value="1"/>
</dbReference>
<dbReference type="AlphaFoldDB" id="A0A1U7CUK3"/>
<dbReference type="SUPFAM" id="SSF52540">
    <property type="entry name" value="P-loop containing nucleoside triphosphate hydrolases"/>
    <property type="match status" value="1"/>
</dbReference>
<name>A0A1U7CUK3_9BACT</name>
<dbReference type="RefSeq" id="WP_076348737.1">
    <property type="nucleotide sequence ID" value="NZ_CP019082.1"/>
</dbReference>
<evidence type="ECO:0000313" key="3">
    <source>
        <dbReference type="Proteomes" id="UP000186309"/>
    </source>
</evidence>
<keyword evidence="2" id="KW-0418">Kinase</keyword>
<proteinExistence type="predicted"/>
<protein>
    <submittedName>
        <fullName evidence="2">Cytidylate kinase</fullName>
        <ecNumber evidence="2">2.7.4.25</ecNumber>
    </submittedName>
</protein>
<keyword evidence="2" id="KW-0808">Transferase</keyword>
<dbReference type="KEGG" id="pbor:BSF38_04101"/>
<feature type="region of interest" description="Disordered" evidence="1">
    <location>
        <begin position="246"/>
        <end position="309"/>
    </location>
</feature>
<dbReference type="EMBL" id="CP019082">
    <property type="protein sequence ID" value="APW62553.1"/>
    <property type="molecule type" value="Genomic_DNA"/>
</dbReference>
<accession>A0A1U7CUK3</accession>
<feature type="compositionally biased region" description="Polar residues" evidence="1">
    <location>
        <begin position="260"/>
        <end position="272"/>
    </location>
</feature>
<evidence type="ECO:0000256" key="1">
    <source>
        <dbReference type="SAM" id="MobiDB-lite"/>
    </source>
</evidence>
<keyword evidence="3" id="KW-1185">Reference proteome</keyword>
<dbReference type="Pfam" id="PF13189">
    <property type="entry name" value="Cytidylate_kin2"/>
    <property type="match status" value="1"/>
</dbReference>
<dbReference type="InterPro" id="IPR027417">
    <property type="entry name" value="P-loop_NTPase"/>
</dbReference>
<reference evidence="3" key="1">
    <citation type="submission" date="2016-12" db="EMBL/GenBank/DDBJ databases">
        <title>Comparative genomics of four Isosphaeraceae planctomycetes: a common pool of plasmids and glycoside hydrolase genes.</title>
        <authorList>
            <person name="Ivanova A."/>
        </authorList>
    </citation>
    <scope>NUCLEOTIDE SEQUENCE [LARGE SCALE GENOMIC DNA]</scope>
    <source>
        <strain evidence="3">PX4</strain>
    </source>
</reference>
<organism evidence="2 3">
    <name type="scientific">Paludisphaera borealis</name>
    <dbReference type="NCBI Taxonomy" id="1387353"/>
    <lineage>
        <taxon>Bacteria</taxon>
        <taxon>Pseudomonadati</taxon>
        <taxon>Planctomycetota</taxon>
        <taxon>Planctomycetia</taxon>
        <taxon>Isosphaerales</taxon>
        <taxon>Isosphaeraceae</taxon>
        <taxon>Paludisphaera</taxon>
    </lineage>
</organism>
<evidence type="ECO:0000313" key="2">
    <source>
        <dbReference type="EMBL" id="APW62553.1"/>
    </source>
</evidence>
<gene>
    <name evidence="2" type="primary">cmk_2</name>
    <name evidence="2" type="ORF">BSF38_04101</name>
</gene>
<sequence length="309" mass="33628">MGAWEPFSISTSEAEERNWGGLREWPKSVVRWLFGWGDDERELPLSTGSSARFQNICISREAGAGGGAIARLLGQRLGWKVFDHELLEAIAHRMELPIDDVRTFDELAPSVIQDWLLPLREEHYAPQEAYLDHLAKLIEAIGRAGQSVLVGRGAGFLLPRETTLSVRIIAPLRARSLRLAERMGVSVRTARRAAKDLDARRATFDRTMHRMSSSDPHNYDIVLDSHSLGLEIAAEVVFRAVDAGRPASPKAVSPLGPASWTISGPGASSQPPTSLPISPRPQPSPAPTPPPITGAPGPTLAPDAFERPV</sequence>
<dbReference type="EC" id="2.7.4.25" evidence="2"/>